<comment type="caution">
    <text evidence="1">The sequence shown here is derived from an EMBL/GenBank/DDBJ whole genome shotgun (WGS) entry which is preliminary data.</text>
</comment>
<dbReference type="AlphaFoldDB" id="A0A0F2DEU6"/>
<reference evidence="1 2" key="1">
    <citation type="submission" date="2015-02" db="EMBL/GenBank/DDBJ databases">
        <title>Evolution of amylase-binding proteins of oral streptococcal species.</title>
        <authorList>
            <person name="Haase E.M."/>
        </authorList>
    </citation>
    <scope>NUCLEOTIDE SEQUENCE [LARGE SCALE GENOMIC DNA]</scope>
    <source>
        <strain evidence="1 2">OT25</strain>
    </source>
</reference>
<dbReference type="SUPFAM" id="SSF101478">
    <property type="entry name" value="ADP-ribosylglycohydrolase"/>
    <property type="match status" value="1"/>
</dbReference>
<dbReference type="InterPro" id="IPR036705">
    <property type="entry name" value="Ribosyl_crysJ1_sf"/>
</dbReference>
<sequence length="48" mass="5389">MLGAIIGDIVGSVYEWNNIKTKDFPLFRKDCFFTDDTVMTCAVDGKNV</sequence>
<proteinExistence type="predicted"/>
<dbReference type="GO" id="GO:0016787">
    <property type="term" value="F:hydrolase activity"/>
    <property type="evidence" value="ECO:0007669"/>
    <property type="project" value="UniProtKB-KW"/>
</dbReference>
<keyword evidence="1" id="KW-0378">Hydrolase</keyword>
<name>A0A0F2DEU6_STRMT</name>
<gene>
    <name evidence="1" type="ORF">TZ90_00862</name>
</gene>
<evidence type="ECO:0000313" key="2">
    <source>
        <dbReference type="Proteomes" id="UP000033538"/>
    </source>
</evidence>
<dbReference type="Proteomes" id="UP000033538">
    <property type="component" value="Unassembled WGS sequence"/>
</dbReference>
<accession>A0A0F2DEU6</accession>
<dbReference type="EMBL" id="JYGP01000002">
    <property type="protein sequence ID" value="KJQ68495.1"/>
    <property type="molecule type" value="Genomic_DNA"/>
</dbReference>
<organism evidence="1 2">
    <name type="scientific">Streptococcus mitis</name>
    <dbReference type="NCBI Taxonomy" id="28037"/>
    <lineage>
        <taxon>Bacteria</taxon>
        <taxon>Bacillati</taxon>
        <taxon>Bacillota</taxon>
        <taxon>Bacilli</taxon>
        <taxon>Lactobacillales</taxon>
        <taxon>Streptococcaceae</taxon>
        <taxon>Streptococcus</taxon>
        <taxon>Streptococcus mitis group</taxon>
    </lineage>
</organism>
<evidence type="ECO:0000313" key="1">
    <source>
        <dbReference type="EMBL" id="KJQ68495.1"/>
    </source>
</evidence>
<dbReference type="PATRIC" id="fig|28037.212.peg.830"/>
<protein>
    <submittedName>
        <fullName evidence="1">Hydrolase</fullName>
    </submittedName>
</protein>